<dbReference type="EMBL" id="DRLD01000118">
    <property type="protein sequence ID" value="HED09907.1"/>
    <property type="molecule type" value="Genomic_DNA"/>
</dbReference>
<dbReference type="InterPro" id="IPR003439">
    <property type="entry name" value="ABC_transporter-like_ATP-bd"/>
</dbReference>
<dbReference type="Gene3D" id="3.40.50.300">
    <property type="entry name" value="P-loop containing nucleotide triphosphate hydrolases"/>
    <property type="match status" value="1"/>
</dbReference>
<evidence type="ECO:0000259" key="5">
    <source>
        <dbReference type="PROSITE" id="PS50893"/>
    </source>
</evidence>
<dbReference type="InterPro" id="IPR027417">
    <property type="entry name" value="P-loop_NTPase"/>
</dbReference>
<evidence type="ECO:0000256" key="4">
    <source>
        <dbReference type="ARBA" id="ARBA00022840"/>
    </source>
</evidence>
<dbReference type="SMART" id="SM00382">
    <property type="entry name" value="AAA"/>
    <property type="match status" value="1"/>
</dbReference>
<protein>
    <submittedName>
        <fullName evidence="6">ATP-binding cassette domain-containing protein</fullName>
    </submittedName>
</protein>
<comment type="similarity">
    <text evidence="1">Belongs to the ABC transporter superfamily.</text>
</comment>
<dbReference type="PANTHER" id="PTHR43335">
    <property type="entry name" value="ABC TRANSPORTER, ATP-BINDING PROTEIN"/>
    <property type="match status" value="1"/>
</dbReference>
<dbReference type="PANTHER" id="PTHR43335:SF4">
    <property type="entry name" value="ABC TRANSPORTER, ATP-BINDING PROTEIN"/>
    <property type="match status" value="1"/>
</dbReference>
<comment type="caution">
    <text evidence="6">The sequence shown here is derived from an EMBL/GenBank/DDBJ whole genome shotgun (WGS) entry which is preliminary data.</text>
</comment>
<keyword evidence="3" id="KW-0547">Nucleotide-binding</keyword>
<feature type="domain" description="ABC transporter" evidence="5">
    <location>
        <begin position="2"/>
        <end position="231"/>
    </location>
</feature>
<proteinExistence type="inferred from homology"/>
<dbReference type="InterPro" id="IPR003593">
    <property type="entry name" value="AAA+_ATPase"/>
</dbReference>
<accession>A0A7V1LLY8</accession>
<dbReference type="PROSITE" id="PS50893">
    <property type="entry name" value="ABC_TRANSPORTER_2"/>
    <property type="match status" value="1"/>
</dbReference>
<evidence type="ECO:0000313" key="6">
    <source>
        <dbReference type="EMBL" id="HED09907.1"/>
    </source>
</evidence>
<evidence type="ECO:0000256" key="3">
    <source>
        <dbReference type="ARBA" id="ARBA00022741"/>
    </source>
</evidence>
<dbReference type="GO" id="GO:0005524">
    <property type="term" value="F:ATP binding"/>
    <property type="evidence" value="ECO:0007669"/>
    <property type="project" value="UniProtKB-KW"/>
</dbReference>
<dbReference type="AlphaFoldDB" id="A0A7V1LLY8"/>
<keyword evidence="2" id="KW-0813">Transport</keyword>
<sequence length="311" mass="34971">MIHVEGLTRFYGEKRAISDITFHVNKGEILGLLGPNAAGKTTTMRILTCYMPPTSGKAVIGGYDIFEQSMDVRRITGYLPENPPLYTEFTVWDYLDFVARIKGMPADRRKKDIDSVIEKTSIGDVRHRIIAKLSKGYKQRVGLAQSLLNNPQIVILDEPTVGLDPKQIIEIRELIKNLRGEHTVILSSHILPEIEQTCERVVIINQGRVVAEDTPENLTARLSGGERILLTVAGDELKWRQAAEKVEGIRQIEIVPAGEGLLNIKVESAGDVRRELARLTVRQNMDLLELRKETFTLEDIFLHLITKEEAA</sequence>
<dbReference type="SUPFAM" id="SSF52540">
    <property type="entry name" value="P-loop containing nucleoside triphosphate hydrolases"/>
    <property type="match status" value="1"/>
</dbReference>
<dbReference type="GO" id="GO:0016887">
    <property type="term" value="F:ATP hydrolysis activity"/>
    <property type="evidence" value="ECO:0007669"/>
    <property type="project" value="InterPro"/>
</dbReference>
<name>A0A7V1LLY8_CALAY</name>
<evidence type="ECO:0000256" key="2">
    <source>
        <dbReference type="ARBA" id="ARBA00022448"/>
    </source>
</evidence>
<evidence type="ECO:0000256" key="1">
    <source>
        <dbReference type="ARBA" id="ARBA00005417"/>
    </source>
</evidence>
<gene>
    <name evidence="6" type="ORF">ENJ10_04410</name>
</gene>
<organism evidence="6">
    <name type="scientific">Caldithrix abyssi</name>
    <dbReference type="NCBI Taxonomy" id="187145"/>
    <lineage>
        <taxon>Bacteria</taxon>
        <taxon>Pseudomonadati</taxon>
        <taxon>Calditrichota</taxon>
        <taxon>Calditrichia</taxon>
        <taxon>Calditrichales</taxon>
        <taxon>Calditrichaceae</taxon>
        <taxon>Caldithrix</taxon>
    </lineage>
</organism>
<keyword evidence="4 6" id="KW-0067">ATP-binding</keyword>
<dbReference type="Proteomes" id="UP000886005">
    <property type="component" value="Unassembled WGS sequence"/>
</dbReference>
<dbReference type="Pfam" id="PF00005">
    <property type="entry name" value="ABC_tran"/>
    <property type="match status" value="1"/>
</dbReference>
<reference evidence="6" key="1">
    <citation type="journal article" date="2020" name="mSystems">
        <title>Genome- and Community-Level Interaction Insights into Carbon Utilization and Element Cycling Functions of Hydrothermarchaeota in Hydrothermal Sediment.</title>
        <authorList>
            <person name="Zhou Z."/>
            <person name="Liu Y."/>
            <person name="Xu W."/>
            <person name="Pan J."/>
            <person name="Luo Z.H."/>
            <person name="Li M."/>
        </authorList>
    </citation>
    <scope>NUCLEOTIDE SEQUENCE [LARGE SCALE GENOMIC DNA]</scope>
    <source>
        <strain evidence="6">HyVt-456</strain>
    </source>
</reference>